<keyword evidence="1" id="KW-0472">Membrane</keyword>
<feature type="transmembrane region" description="Helical" evidence="1">
    <location>
        <begin position="20"/>
        <end position="42"/>
    </location>
</feature>
<sequence length="165" mass="18459">MNYSPQEYERLMGLPDWCYWTGQFLCTMCFCLGHSAILVYCASTQKQAKAGIPLFQNTDATLLFVVFAAHSVLETLLTMLVTCIFTSETAALLCGACLFVLLPYWLLSHTDGLGSLAEFVFQERSKTLFYSVLPTVASYNLLTIIGIQNDFNVDMSHIQNIRLGN</sequence>
<proteinExistence type="predicted"/>
<dbReference type="Proteomes" id="UP000821837">
    <property type="component" value="Unassembled WGS sequence"/>
</dbReference>
<evidence type="ECO:0000313" key="2">
    <source>
        <dbReference type="EMBL" id="KAH7931759.1"/>
    </source>
</evidence>
<name>A0A9D4P9T3_RHISA</name>
<keyword evidence="3" id="KW-1185">Reference proteome</keyword>
<feature type="transmembrane region" description="Helical" evidence="1">
    <location>
        <begin position="128"/>
        <end position="147"/>
    </location>
</feature>
<gene>
    <name evidence="2" type="ORF">HPB52_025397</name>
</gene>
<evidence type="ECO:0000256" key="1">
    <source>
        <dbReference type="SAM" id="Phobius"/>
    </source>
</evidence>
<organism evidence="2 3">
    <name type="scientific">Rhipicephalus sanguineus</name>
    <name type="common">Brown dog tick</name>
    <name type="synonym">Ixodes sanguineus</name>
    <dbReference type="NCBI Taxonomy" id="34632"/>
    <lineage>
        <taxon>Eukaryota</taxon>
        <taxon>Metazoa</taxon>
        <taxon>Ecdysozoa</taxon>
        <taxon>Arthropoda</taxon>
        <taxon>Chelicerata</taxon>
        <taxon>Arachnida</taxon>
        <taxon>Acari</taxon>
        <taxon>Parasitiformes</taxon>
        <taxon>Ixodida</taxon>
        <taxon>Ixodoidea</taxon>
        <taxon>Ixodidae</taxon>
        <taxon>Rhipicephalinae</taxon>
        <taxon>Rhipicephalus</taxon>
        <taxon>Rhipicephalus</taxon>
    </lineage>
</organism>
<dbReference type="EMBL" id="JABSTV010002040">
    <property type="protein sequence ID" value="KAH7931759.1"/>
    <property type="molecule type" value="Genomic_DNA"/>
</dbReference>
<dbReference type="AlphaFoldDB" id="A0A9D4P9T3"/>
<comment type="caution">
    <text evidence="2">The sequence shown here is derived from an EMBL/GenBank/DDBJ whole genome shotgun (WGS) entry which is preliminary data.</text>
</comment>
<keyword evidence="1" id="KW-0812">Transmembrane</keyword>
<protein>
    <submittedName>
        <fullName evidence="2">Uncharacterized protein</fullName>
    </submittedName>
</protein>
<reference evidence="2" key="2">
    <citation type="submission" date="2021-09" db="EMBL/GenBank/DDBJ databases">
        <authorList>
            <person name="Jia N."/>
            <person name="Wang J."/>
            <person name="Shi W."/>
            <person name="Du L."/>
            <person name="Sun Y."/>
            <person name="Zhan W."/>
            <person name="Jiang J."/>
            <person name="Wang Q."/>
            <person name="Zhang B."/>
            <person name="Ji P."/>
            <person name="Sakyi L.B."/>
            <person name="Cui X."/>
            <person name="Yuan T."/>
            <person name="Jiang B."/>
            <person name="Yang W."/>
            <person name="Lam T.T.-Y."/>
            <person name="Chang Q."/>
            <person name="Ding S."/>
            <person name="Wang X."/>
            <person name="Zhu J."/>
            <person name="Ruan X."/>
            <person name="Zhao L."/>
            <person name="Wei J."/>
            <person name="Que T."/>
            <person name="Du C."/>
            <person name="Cheng J."/>
            <person name="Dai P."/>
            <person name="Han X."/>
            <person name="Huang E."/>
            <person name="Gao Y."/>
            <person name="Liu J."/>
            <person name="Shao H."/>
            <person name="Ye R."/>
            <person name="Li L."/>
            <person name="Wei W."/>
            <person name="Wang X."/>
            <person name="Wang C."/>
            <person name="Huo Q."/>
            <person name="Li W."/>
            <person name="Guo W."/>
            <person name="Chen H."/>
            <person name="Chen S."/>
            <person name="Zhou L."/>
            <person name="Zhou L."/>
            <person name="Ni X."/>
            <person name="Tian J."/>
            <person name="Zhou Y."/>
            <person name="Sheng Y."/>
            <person name="Liu T."/>
            <person name="Pan Y."/>
            <person name="Xia L."/>
            <person name="Li J."/>
            <person name="Zhao F."/>
            <person name="Cao W."/>
        </authorList>
    </citation>
    <scope>NUCLEOTIDE SEQUENCE</scope>
    <source>
        <strain evidence="2">Rsan-2018</strain>
        <tissue evidence="2">Larvae</tissue>
    </source>
</reference>
<reference evidence="2" key="1">
    <citation type="journal article" date="2020" name="Cell">
        <title>Large-Scale Comparative Analyses of Tick Genomes Elucidate Their Genetic Diversity and Vector Capacities.</title>
        <authorList>
            <consortium name="Tick Genome and Microbiome Consortium (TIGMIC)"/>
            <person name="Jia N."/>
            <person name="Wang J."/>
            <person name="Shi W."/>
            <person name="Du L."/>
            <person name="Sun Y."/>
            <person name="Zhan W."/>
            <person name="Jiang J.F."/>
            <person name="Wang Q."/>
            <person name="Zhang B."/>
            <person name="Ji P."/>
            <person name="Bell-Sakyi L."/>
            <person name="Cui X.M."/>
            <person name="Yuan T.T."/>
            <person name="Jiang B.G."/>
            <person name="Yang W.F."/>
            <person name="Lam T.T."/>
            <person name="Chang Q.C."/>
            <person name="Ding S.J."/>
            <person name="Wang X.J."/>
            <person name="Zhu J.G."/>
            <person name="Ruan X.D."/>
            <person name="Zhao L."/>
            <person name="Wei J.T."/>
            <person name="Ye R.Z."/>
            <person name="Que T.C."/>
            <person name="Du C.H."/>
            <person name="Zhou Y.H."/>
            <person name="Cheng J.X."/>
            <person name="Dai P.F."/>
            <person name="Guo W.B."/>
            <person name="Han X.H."/>
            <person name="Huang E.J."/>
            <person name="Li L.F."/>
            <person name="Wei W."/>
            <person name="Gao Y.C."/>
            <person name="Liu J.Z."/>
            <person name="Shao H.Z."/>
            <person name="Wang X."/>
            <person name="Wang C.C."/>
            <person name="Yang T.C."/>
            <person name="Huo Q.B."/>
            <person name="Li W."/>
            <person name="Chen H.Y."/>
            <person name="Chen S.E."/>
            <person name="Zhou L.G."/>
            <person name="Ni X.B."/>
            <person name="Tian J.H."/>
            <person name="Sheng Y."/>
            <person name="Liu T."/>
            <person name="Pan Y.S."/>
            <person name="Xia L.Y."/>
            <person name="Li J."/>
            <person name="Zhao F."/>
            <person name="Cao W.C."/>
        </authorList>
    </citation>
    <scope>NUCLEOTIDE SEQUENCE</scope>
    <source>
        <strain evidence="2">Rsan-2018</strain>
    </source>
</reference>
<accession>A0A9D4P9T3</accession>
<keyword evidence="1" id="KW-1133">Transmembrane helix</keyword>
<feature type="transmembrane region" description="Helical" evidence="1">
    <location>
        <begin position="79"/>
        <end position="107"/>
    </location>
</feature>
<evidence type="ECO:0000313" key="3">
    <source>
        <dbReference type="Proteomes" id="UP000821837"/>
    </source>
</evidence>